<reference evidence="3" key="1">
    <citation type="journal article" date="2023" name="Proc. Natl. Acad. Sci. U.S.A.">
        <title>Genomic and structural basis for evolution of tropane alkaloid biosynthesis.</title>
        <authorList>
            <person name="Wanga Y.-J."/>
            <person name="Taina T."/>
            <person name="Yua J.-Y."/>
            <person name="Lia J."/>
            <person name="Xua B."/>
            <person name="Chenc J."/>
            <person name="D'Auriad J.C."/>
            <person name="Huanga J.-P."/>
            <person name="Huanga S.-X."/>
        </authorList>
    </citation>
    <scope>NUCLEOTIDE SEQUENCE [LARGE SCALE GENOMIC DNA]</scope>
    <source>
        <strain evidence="3">cv. KIB-2019</strain>
    </source>
</reference>
<proteinExistence type="predicted"/>
<gene>
    <name evidence="2" type="ORF">K7X08_006938</name>
</gene>
<accession>A0A9Q1R141</accession>
<protein>
    <submittedName>
        <fullName evidence="2">Uncharacterized protein</fullName>
    </submittedName>
</protein>
<dbReference type="AlphaFoldDB" id="A0A9Q1R141"/>
<dbReference type="EMBL" id="JAJAGQ010000019">
    <property type="protein sequence ID" value="KAJ8533614.1"/>
    <property type="molecule type" value="Genomic_DNA"/>
</dbReference>
<organism evidence="2 3">
    <name type="scientific">Anisodus acutangulus</name>
    <dbReference type="NCBI Taxonomy" id="402998"/>
    <lineage>
        <taxon>Eukaryota</taxon>
        <taxon>Viridiplantae</taxon>
        <taxon>Streptophyta</taxon>
        <taxon>Embryophyta</taxon>
        <taxon>Tracheophyta</taxon>
        <taxon>Spermatophyta</taxon>
        <taxon>Magnoliopsida</taxon>
        <taxon>eudicotyledons</taxon>
        <taxon>Gunneridae</taxon>
        <taxon>Pentapetalae</taxon>
        <taxon>asterids</taxon>
        <taxon>lamiids</taxon>
        <taxon>Solanales</taxon>
        <taxon>Solanaceae</taxon>
        <taxon>Solanoideae</taxon>
        <taxon>Hyoscyameae</taxon>
        <taxon>Anisodus</taxon>
    </lineage>
</organism>
<evidence type="ECO:0000313" key="3">
    <source>
        <dbReference type="Proteomes" id="UP001152561"/>
    </source>
</evidence>
<evidence type="ECO:0000256" key="1">
    <source>
        <dbReference type="SAM" id="MobiDB-lite"/>
    </source>
</evidence>
<feature type="region of interest" description="Disordered" evidence="1">
    <location>
        <begin position="70"/>
        <end position="89"/>
    </location>
</feature>
<name>A0A9Q1R141_9SOLA</name>
<comment type="caution">
    <text evidence="2">The sequence shown here is derived from an EMBL/GenBank/DDBJ whole genome shotgun (WGS) entry which is preliminary data.</text>
</comment>
<evidence type="ECO:0000313" key="2">
    <source>
        <dbReference type="EMBL" id="KAJ8533614.1"/>
    </source>
</evidence>
<feature type="compositionally biased region" description="Polar residues" evidence="1">
    <location>
        <begin position="74"/>
        <end position="84"/>
    </location>
</feature>
<sequence length="112" mass="12299">MTAYLHPATTLLHVYQPSANFSVKQSNRLPSNGSWEVLKKKQIELYITASTRSTGRITIFLKEVKEIDEPTGELPSTSNTDQQLGGSGEVDVVGEMMDATEVVRPVHRVAGL</sequence>
<dbReference type="Proteomes" id="UP001152561">
    <property type="component" value="Unassembled WGS sequence"/>
</dbReference>
<keyword evidence="3" id="KW-1185">Reference proteome</keyword>